<evidence type="ECO:0000256" key="1">
    <source>
        <dbReference type="SAM" id="MobiDB-lite"/>
    </source>
</evidence>
<comment type="caution">
    <text evidence="4">The sequence shown here is derived from an EMBL/GenBank/DDBJ whole genome shotgun (WGS) entry which is preliminary data.</text>
</comment>
<feature type="signal peptide" evidence="3">
    <location>
        <begin position="1"/>
        <end position="21"/>
    </location>
</feature>
<feature type="transmembrane region" description="Helical" evidence="2">
    <location>
        <begin position="685"/>
        <end position="704"/>
    </location>
</feature>
<evidence type="ECO:0000256" key="3">
    <source>
        <dbReference type="SAM" id="SignalP"/>
    </source>
</evidence>
<dbReference type="EMBL" id="WJXA01000008">
    <property type="protein sequence ID" value="KAF7136011.1"/>
    <property type="molecule type" value="Genomic_DNA"/>
</dbReference>
<keyword evidence="2" id="KW-0812">Transmembrane</keyword>
<feature type="chain" id="PRO_5032841789" description="FG-GAP repeat-containing protein" evidence="3">
    <location>
        <begin position="22"/>
        <end position="722"/>
    </location>
</feature>
<evidence type="ECO:0000313" key="5">
    <source>
        <dbReference type="Proteomes" id="UP000626092"/>
    </source>
</evidence>
<feature type="region of interest" description="Disordered" evidence="1">
    <location>
        <begin position="350"/>
        <end position="381"/>
    </location>
</feature>
<evidence type="ECO:0000256" key="2">
    <source>
        <dbReference type="SAM" id="Phobius"/>
    </source>
</evidence>
<organism evidence="4 5">
    <name type="scientific">Rhododendron simsii</name>
    <name type="common">Sims's rhododendron</name>
    <dbReference type="NCBI Taxonomy" id="118357"/>
    <lineage>
        <taxon>Eukaryota</taxon>
        <taxon>Viridiplantae</taxon>
        <taxon>Streptophyta</taxon>
        <taxon>Embryophyta</taxon>
        <taxon>Tracheophyta</taxon>
        <taxon>Spermatophyta</taxon>
        <taxon>Magnoliopsida</taxon>
        <taxon>eudicotyledons</taxon>
        <taxon>Gunneridae</taxon>
        <taxon>Pentapetalae</taxon>
        <taxon>asterids</taxon>
        <taxon>Ericales</taxon>
        <taxon>Ericaceae</taxon>
        <taxon>Ericoideae</taxon>
        <taxon>Rhodoreae</taxon>
        <taxon>Rhododendron</taxon>
    </lineage>
</organism>
<name>A0A834LEG8_RHOSS</name>
<evidence type="ECO:0000313" key="4">
    <source>
        <dbReference type="EMBL" id="KAF7136011.1"/>
    </source>
</evidence>
<keyword evidence="5" id="KW-1185">Reference proteome</keyword>
<protein>
    <recommendedName>
        <fullName evidence="6">FG-GAP repeat-containing protein</fullName>
    </recommendedName>
</protein>
<evidence type="ECO:0008006" key="6">
    <source>
        <dbReference type="Google" id="ProtNLM"/>
    </source>
</evidence>
<feature type="compositionally biased region" description="Basic and acidic residues" evidence="1">
    <location>
        <begin position="366"/>
        <end position="379"/>
    </location>
</feature>
<dbReference type="PANTHER" id="PTHR34284">
    <property type="entry name" value="FG-GAP REPEAT-CONTAINING PROTEIN"/>
    <property type="match status" value="1"/>
</dbReference>
<gene>
    <name evidence="4" type="ORF">RHSIM_Rhsim08G0123900</name>
</gene>
<keyword evidence="2" id="KW-0472">Membrane</keyword>
<keyword evidence="3" id="KW-0732">Signal</keyword>
<proteinExistence type="predicted"/>
<dbReference type="PANTHER" id="PTHR34284:SF1">
    <property type="entry name" value="FG-GAP REPEAT-CONTAINING PROTEIN"/>
    <property type="match status" value="1"/>
</dbReference>
<keyword evidence="2" id="KW-1133">Transmembrane helix</keyword>
<dbReference type="AlphaFoldDB" id="A0A834LEG8"/>
<dbReference type="OrthoDB" id="270568at2759"/>
<dbReference type="Proteomes" id="UP000626092">
    <property type="component" value="Unassembled WGS sequence"/>
</dbReference>
<sequence>MRKRDLAILMLCAFAIFFSLQHEGDFSFREAWFHLSEEYPIKYEAERLPPPLVSDLNGDGKKEILVATPDAKIQVLEPHARRVDEGFSEARVLAAVTLLPDKIRVASGRRAVAMATGVIDRIHKHGQVEKQVLVVVTSDWSVMCFDHNLQKLWETNLQEDFPHNAHHREISISISNYTLKHGDAGLIIVGGRMEVQPHIYVDPFEEIGMAEKKAEQHRRSATEKENIDSMNLLRPTQDSENSGTVDLRHFAFYAYAGRTGTLRWSRKNENMEAHSADALHVIPQHNYKLDAHALNSRHPGERDLIAVYFHAAMSCAAREFRESILGVMPHHWDRREDTLLKLAHFKRHKRKPLKKTGGKATSYPFHKPEENHPPGKDSTGKIPNLIGKAAKYASSAKSKKPMNYIPTITNYTQLWWVPNVVVAHQKEGIEAVHLASGRTICKLHLQEGGLHADINGDGVLDHVQVVGGNGAEQTVVSGSMEVLRPCWAVATSGVPVREQLFNASICHHSHFNFFQHGEFSRSLGRAVDVSSLEVATPILIPKSDGHRHRKGSHGDVVFLTNRGEVTSYSPGLHGHDAVWQWQLLTGASWSNLPSASGMMEAGTVVPTLKSFSLRAHDNQQLVLAAGDQEAVVLSSGGSLLATVVLPSAPTHALICEDFSNDGLTDLILVTSDGVYGFVQTRQPGALFFSMLVGCLIIVMGVLFVSQHLNSIKGKPRGSSGFQ</sequence>
<reference evidence="4" key="1">
    <citation type="submission" date="2019-11" db="EMBL/GenBank/DDBJ databases">
        <authorList>
            <person name="Liu Y."/>
            <person name="Hou J."/>
            <person name="Li T.-Q."/>
            <person name="Guan C.-H."/>
            <person name="Wu X."/>
            <person name="Wu H.-Z."/>
            <person name="Ling F."/>
            <person name="Zhang R."/>
            <person name="Shi X.-G."/>
            <person name="Ren J.-P."/>
            <person name="Chen E.-F."/>
            <person name="Sun J.-M."/>
        </authorList>
    </citation>
    <scope>NUCLEOTIDE SEQUENCE</scope>
    <source>
        <strain evidence="4">Adult_tree_wgs_1</strain>
        <tissue evidence="4">Leaves</tissue>
    </source>
</reference>
<accession>A0A834LEG8</accession>